<dbReference type="Pfam" id="PF00704">
    <property type="entry name" value="Glyco_hydro_18"/>
    <property type="match status" value="1"/>
</dbReference>
<accession>A0A3D9L712</accession>
<evidence type="ECO:0000259" key="8">
    <source>
        <dbReference type="PROSITE" id="PS51910"/>
    </source>
</evidence>
<dbReference type="InterPro" id="IPR026444">
    <property type="entry name" value="Secre_tail"/>
</dbReference>
<dbReference type="GO" id="GO:0030246">
    <property type="term" value="F:carbohydrate binding"/>
    <property type="evidence" value="ECO:0007669"/>
    <property type="project" value="InterPro"/>
</dbReference>
<evidence type="ECO:0000256" key="6">
    <source>
        <dbReference type="RuleBase" id="RU000489"/>
    </source>
</evidence>
<dbReference type="CDD" id="cd12215">
    <property type="entry name" value="ChiC_BD"/>
    <property type="match status" value="1"/>
</dbReference>
<dbReference type="Pfam" id="PF18962">
    <property type="entry name" value="Por_Secre_tail"/>
    <property type="match status" value="1"/>
</dbReference>
<dbReference type="Gene3D" id="3.20.20.80">
    <property type="entry name" value="Glycosidases"/>
    <property type="match status" value="1"/>
</dbReference>
<dbReference type="InterPro" id="IPR001223">
    <property type="entry name" value="Glyco_hydro18_cat"/>
</dbReference>
<dbReference type="GO" id="GO:0008061">
    <property type="term" value="F:chitin binding"/>
    <property type="evidence" value="ECO:0007669"/>
    <property type="project" value="InterPro"/>
</dbReference>
<protein>
    <recommendedName>
        <fullName evidence="2">chitinase</fullName>
        <ecNumber evidence="2">3.2.1.14</ecNumber>
    </recommendedName>
</protein>
<dbReference type="AlphaFoldDB" id="A0A3D9L712"/>
<dbReference type="EMBL" id="QREG01000006">
    <property type="protein sequence ID" value="REE00123.1"/>
    <property type="molecule type" value="Genomic_DNA"/>
</dbReference>
<dbReference type="InterPro" id="IPR011583">
    <property type="entry name" value="Chitinase_II/V-like_cat"/>
</dbReference>
<dbReference type="Gene3D" id="2.60.40.10">
    <property type="entry name" value="Immunoglobulins"/>
    <property type="match status" value="2"/>
</dbReference>
<dbReference type="PANTHER" id="PTHR45708">
    <property type="entry name" value="ENDOCHITINASE"/>
    <property type="match status" value="1"/>
</dbReference>
<dbReference type="InterPro" id="IPR001579">
    <property type="entry name" value="Glyco_hydro_18_chit_AS"/>
</dbReference>
<reference evidence="9 10" key="1">
    <citation type="submission" date="2018-07" db="EMBL/GenBank/DDBJ databases">
        <title>Genomic Encyclopedia of Type Strains, Phase IV (KMG-IV): sequencing the most valuable type-strain genomes for metagenomic binning, comparative biology and taxonomic classification.</title>
        <authorList>
            <person name="Goeker M."/>
        </authorList>
    </citation>
    <scope>NUCLEOTIDE SEQUENCE [LARGE SCALE GENOMIC DNA]</scope>
    <source>
        <strain evidence="9 10">DSM 4134</strain>
    </source>
</reference>
<evidence type="ECO:0000256" key="1">
    <source>
        <dbReference type="ARBA" id="ARBA00009121"/>
    </source>
</evidence>
<dbReference type="Pfam" id="PF17957">
    <property type="entry name" value="Big_7"/>
    <property type="match status" value="2"/>
</dbReference>
<evidence type="ECO:0000256" key="4">
    <source>
        <dbReference type="ARBA" id="ARBA00023277"/>
    </source>
</evidence>
<feature type="region of interest" description="Disordered" evidence="7">
    <location>
        <begin position="88"/>
        <end position="107"/>
    </location>
</feature>
<dbReference type="SMART" id="SM00636">
    <property type="entry name" value="Glyco_18"/>
    <property type="match status" value="1"/>
</dbReference>
<sequence>MIYLNLTSRLQQLLFITFFLLTTFALYAQTDCTNLPTWSSSAVYNGGDQVQHQDIAYEAKWWTQNENPASNSAQWDVWKVLGNCSGGGGGGGTTNTPPNGSITSPADGASFNSGNVISISANASDADGSVTNVEFLANGSVIGQDASSPYSFSWSGAAAGSHQLTVRVTDNEGATTTSSAITITVTNPPSGDCNGTPQYVEAGGYDAGSQVQNVGNIYQCREWPNSGWCDGGAAAYAPGTGSHWQDAWTFVSECGGGSGGGGGNSAPTVSITSPANNTTFSPGATINISADASDADGTVSKVSFYEDGTLLGEDTSAPYAYSWSGAPNGSHALTAVATDNEGATTTSTTVYVSVSSGGTPNPGLPDRVLVGYWHNFDNGSGVVKLRDVSPKWDVINIAFAEPTTQGGATMAFTPDNAIYSSTQEFKNDVAYLQSQGKKVLISIGGANGTIHLDNSQDAQSFSTTMTSIINEYGFDGLDIDLEGSSLSLAGGDTDFRNPVSPRVVHFIQGMDAVLANFGSDFVLTAAPETAYVQGGYSTYGGIFGAYLPVLYHYHNRLDLLHVQHYNTGCMLGLDDQCYSQGTADFHVAMGEMLMQGFSVAGNPTSFPAFRQDQIAIGLPASPSAAGGGYTATGTVIQALDYLIKGQSFGGNYTLINSAGYAGFRGLMTWSINWDINYGYEFSNTYRPYLDGLPTARSGSSKVLTPKIQLGPNPMTNHLHINLPEEASVALRLYNQAGQLMQEFGGSQTGGLQTWDVSSLSSGLYLLHVMHGEERSIYKLIKP</sequence>
<name>A0A3D9L712_MARFU</name>
<dbReference type="InterPro" id="IPR003610">
    <property type="entry name" value="CBM5/12"/>
</dbReference>
<organism evidence="9 10">
    <name type="scientific">Marinoscillum furvescens DSM 4134</name>
    <dbReference type="NCBI Taxonomy" id="1122208"/>
    <lineage>
        <taxon>Bacteria</taxon>
        <taxon>Pseudomonadati</taxon>
        <taxon>Bacteroidota</taxon>
        <taxon>Cytophagia</taxon>
        <taxon>Cytophagales</taxon>
        <taxon>Reichenbachiellaceae</taxon>
        <taxon>Marinoscillum</taxon>
    </lineage>
</organism>
<comment type="caution">
    <text evidence="9">The sequence shown here is derived from an EMBL/GenBank/DDBJ whole genome shotgun (WGS) entry which is preliminary data.</text>
</comment>
<evidence type="ECO:0000256" key="3">
    <source>
        <dbReference type="ARBA" id="ARBA00022801"/>
    </source>
</evidence>
<evidence type="ECO:0000256" key="5">
    <source>
        <dbReference type="ARBA" id="ARBA00023295"/>
    </source>
</evidence>
<dbReference type="Pfam" id="PF02839">
    <property type="entry name" value="CBM_5_12"/>
    <property type="match status" value="1"/>
</dbReference>
<dbReference type="OrthoDB" id="9775889at2"/>
<dbReference type="Gene3D" id="2.10.10.20">
    <property type="entry name" value="Carbohydrate-binding module superfamily 5/12"/>
    <property type="match status" value="1"/>
</dbReference>
<dbReference type="RefSeq" id="WP_115867652.1">
    <property type="nucleotide sequence ID" value="NZ_QREG01000006.1"/>
</dbReference>
<dbReference type="GO" id="GO:0005576">
    <property type="term" value="C:extracellular region"/>
    <property type="evidence" value="ECO:0007669"/>
    <property type="project" value="InterPro"/>
</dbReference>
<dbReference type="CDD" id="cd02871">
    <property type="entry name" value="GH18_chitinase_D-like"/>
    <property type="match status" value="1"/>
</dbReference>
<feature type="domain" description="GH18" evidence="8">
    <location>
        <begin position="367"/>
        <end position="692"/>
    </location>
</feature>
<proteinExistence type="inferred from homology"/>
<dbReference type="GO" id="GO:0005975">
    <property type="term" value="P:carbohydrate metabolic process"/>
    <property type="evidence" value="ECO:0007669"/>
    <property type="project" value="InterPro"/>
</dbReference>
<dbReference type="InterPro" id="IPR050542">
    <property type="entry name" value="Glycosyl_Hydrlase18_Chitinase"/>
</dbReference>
<dbReference type="InterPro" id="IPR017853">
    <property type="entry name" value="GH"/>
</dbReference>
<evidence type="ECO:0000313" key="10">
    <source>
        <dbReference type="Proteomes" id="UP000256779"/>
    </source>
</evidence>
<dbReference type="EC" id="3.2.1.14" evidence="2"/>
<dbReference type="InterPro" id="IPR013783">
    <property type="entry name" value="Ig-like_fold"/>
</dbReference>
<evidence type="ECO:0000313" key="9">
    <source>
        <dbReference type="EMBL" id="REE00123.1"/>
    </source>
</evidence>
<dbReference type="InterPro" id="IPR036573">
    <property type="entry name" value="CBM_sf_5/12"/>
</dbReference>
<dbReference type="Proteomes" id="UP000256779">
    <property type="component" value="Unassembled WGS sequence"/>
</dbReference>
<dbReference type="PANTHER" id="PTHR45708:SF49">
    <property type="entry name" value="ENDOCHITINASE"/>
    <property type="match status" value="1"/>
</dbReference>
<dbReference type="GO" id="GO:0008843">
    <property type="term" value="F:endochitinase activity"/>
    <property type="evidence" value="ECO:0007669"/>
    <property type="project" value="UniProtKB-EC"/>
</dbReference>
<keyword evidence="3 6" id="KW-0378">Hydrolase</keyword>
<evidence type="ECO:0000256" key="2">
    <source>
        <dbReference type="ARBA" id="ARBA00012729"/>
    </source>
</evidence>
<keyword evidence="4" id="KW-0119">Carbohydrate metabolism</keyword>
<dbReference type="NCBIfam" id="TIGR04183">
    <property type="entry name" value="Por_Secre_tail"/>
    <property type="match status" value="1"/>
</dbReference>
<dbReference type="SUPFAM" id="SSF51445">
    <property type="entry name" value="(Trans)glycosidases"/>
    <property type="match status" value="1"/>
</dbReference>
<dbReference type="SMART" id="SM00495">
    <property type="entry name" value="ChtBD3"/>
    <property type="match status" value="2"/>
</dbReference>
<feature type="compositionally biased region" description="Low complexity" evidence="7">
    <location>
        <begin position="94"/>
        <end position="105"/>
    </location>
</feature>
<gene>
    <name evidence="9" type="ORF">C7460_10660</name>
</gene>
<comment type="similarity">
    <text evidence="1">Belongs to the glycosyl hydrolase 18 family. Chitinase class II subfamily.</text>
</comment>
<keyword evidence="5 6" id="KW-0326">Glycosidase</keyword>
<dbReference type="PROSITE" id="PS51910">
    <property type="entry name" value="GH18_2"/>
    <property type="match status" value="1"/>
</dbReference>
<dbReference type="PROSITE" id="PS01095">
    <property type="entry name" value="GH18_1"/>
    <property type="match status" value="1"/>
</dbReference>
<keyword evidence="10" id="KW-1185">Reference proteome</keyword>
<dbReference type="SUPFAM" id="SSF51055">
    <property type="entry name" value="Carbohydrate binding domain"/>
    <property type="match status" value="1"/>
</dbReference>
<evidence type="ECO:0000256" key="7">
    <source>
        <dbReference type="SAM" id="MobiDB-lite"/>
    </source>
</evidence>